<proteinExistence type="predicted"/>
<gene>
    <name evidence="1" type="ORF">SAMN04487946_11151</name>
</gene>
<dbReference type="AlphaFoldDB" id="A0A1H3IYG2"/>
<accession>A0A1H3IYG2</accession>
<dbReference type="STRING" id="660517.SAMN04487946_11151"/>
<reference evidence="2" key="1">
    <citation type="submission" date="2016-10" db="EMBL/GenBank/DDBJ databases">
        <authorList>
            <person name="Varghese N."/>
            <person name="Submissions S."/>
        </authorList>
    </citation>
    <scope>NUCLEOTIDE SEQUENCE [LARGE SCALE GENOMIC DNA]</scope>
    <source>
        <strain evidence="2">CGMCC 1.10118</strain>
    </source>
</reference>
<name>A0A1H3IYG2_9EURY</name>
<keyword evidence="2" id="KW-1185">Reference proteome</keyword>
<dbReference type="RefSeq" id="WP_089768540.1">
    <property type="nucleotide sequence ID" value="NZ_FNPB01000011.1"/>
</dbReference>
<evidence type="ECO:0000313" key="1">
    <source>
        <dbReference type="EMBL" id="SDY32365.1"/>
    </source>
</evidence>
<sequence length="91" mass="9973">MSTAASTIDPDTIAQAGDSPVTIRDKVLRTLYHTVPEIELEDVLELQVLIDPPANEDSHSRQAQAVLTAVQEEVETWPDPPTIHTPPSAYE</sequence>
<protein>
    <submittedName>
        <fullName evidence="1">Uncharacterized protein</fullName>
    </submittedName>
</protein>
<evidence type="ECO:0000313" key="2">
    <source>
        <dbReference type="Proteomes" id="UP000199170"/>
    </source>
</evidence>
<organism evidence="1 2">
    <name type="scientific">Halobellus clavatus</name>
    <dbReference type="NCBI Taxonomy" id="660517"/>
    <lineage>
        <taxon>Archaea</taxon>
        <taxon>Methanobacteriati</taxon>
        <taxon>Methanobacteriota</taxon>
        <taxon>Stenosarchaea group</taxon>
        <taxon>Halobacteria</taxon>
        <taxon>Halobacteriales</taxon>
        <taxon>Haloferacaceae</taxon>
        <taxon>Halobellus</taxon>
    </lineage>
</organism>
<dbReference type="Proteomes" id="UP000199170">
    <property type="component" value="Unassembled WGS sequence"/>
</dbReference>
<dbReference type="EMBL" id="FNPB01000011">
    <property type="protein sequence ID" value="SDY32365.1"/>
    <property type="molecule type" value="Genomic_DNA"/>
</dbReference>
<dbReference type="OrthoDB" id="345974at2157"/>